<dbReference type="InterPro" id="IPR002104">
    <property type="entry name" value="Integrase_catalytic"/>
</dbReference>
<sequence>MYSTLRASLGDAADDGLLAVLPFTRRMAPAKGRSEVMALDETQLLALLEYADPTPFGPATRLAALTGLRQGELLALRWDAVDFEKRTVRVLASLETVREGGATGVRSKVPKTPKSRREVPLSRMAIEVLRVAQAERRLALGGSWGDEGLVFPNPATGEAWRPDAFSAGFGRLIARSGLPKVTFHGLRHGFASIQLKAGTPLTVVSGLLGHSSVGITGDVYSHILDGMKAQAADRLDAIFDKATAKAKSGL</sequence>
<reference evidence="3" key="1">
    <citation type="submission" date="2009-10" db="EMBL/GenBank/DDBJ databases">
        <title>Diversity of trophic interactions inside an arsenic-rich microbial ecosystem.</title>
        <authorList>
            <person name="Bertin P.N."/>
            <person name="Heinrich-Salmeron A."/>
            <person name="Pelletier E."/>
            <person name="Goulhen-Chollet F."/>
            <person name="Arsene-Ploetze F."/>
            <person name="Gallien S."/>
            <person name="Calteau A."/>
            <person name="Vallenet D."/>
            <person name="Casiot C."/>
            <person name="Chane-Woon-Ming B."/>
            <person name="Giloteaux L."/>
            <person name="Barakat M."/>
            <person name="Bonnefoy V."/>
            <person name="Bruneel O."/>
            <person name="Chandler M."/>
            <person name="Cleiss J."/>
            <person name="Duran R."/>
            <person name="Elbaz-Poulichet F."/>
            <person name="Fonknechten N."/>
            <person name="Lauga B."/>
            <person name="Mornico D."/>
            <person name="Ortet P."/>
            <person name="Schaeffer C."/>
            <person name="Siguier P."/>
            <person name="Alexander Thil Smith A."/>
            <person name="Van Dorsselaer A."/>
            <person name="Weissenbach J."/>
            <person name="Medigue C."/>
            <person name="Le Paslier D."/>
        </authorList>
    </citation>
    <scope>NUCLEOTIDE SEQUENCE</scope>
</reference>
<proteinExistence type="predicted"/>
<dbReference type="Gene3D" id="1.10.443.10">
    <property type="entry name" value="Intergrase catalytic core"/>
    <property type="match status" value="1"/>
</dbReference>
<dbReference type="EMBL" id="CABO01000008">
    <property type="protein sequence ID" value="CBI00919.1"/>
    <property type="molecule type" value="Genomic_DNA"/>
</dbReference>
<comment type="caution">
    <text evidence="3">The sequence shown here is derived from an EMBL/GenBank/DDBJ whole genome shotgun (WGS) entry which is preliminary data.</text>
</comment>
<dbReference type="InterPro" id="IPR013762">
    <property type="entry name" value="Integrase-like_cat_sf"/>
</dbReference>
<dbReference type="SUPFAM" id="SSF56349">
    <property type="entry name" value="DNA breaking-rejoining enzymes"/>
    <property type="match status" value="1"/>
</dbReference>
<dbReference type="InterPro" id="IPR050090">
    <property type="entry name" value="Tyrosine_recombinase_XerCD"/>
</dbReference>
<dbReference type="GO" id="GO:0003677">
    <property type="term" value="F:DNA binding"/>
    <property type="evidence" value="ECO:0007669"/>
    <property type="project" value="InterPro"/>
</dbReference>
<dbReference type="CDD" id="cd01189">
    <property type="entry name" value="INT_ICEBs1_C_like"/>
    <property type="match status" value="1"/>
</dbReference>
<name>E6Q159_9ZZZZ</name>
<protein>
    <recommendedName>
        <fullName evidence="2">Tyr recombinase domain-containing protein</fullName>
    </recommendedName>
</protein>
<dbReference type="PROSITE" id="PS51898">
    <property type="entry name" value="TYR_RECOMBINASE"/>
    <property type="match status" value="1"/>
</dbReference>
<evidence type="ECO:0000313" key="3">
    <source>
        <dbReference type="EMBL" id="CBI00919.1"/>
    </source>
</evidence>
<dbReference type="GO" id="GO:0006310">
    <property type="term" value="P:DNA recombination"/>
    <property type="evidence" value="ECO:0007669"/>
    <property type="project" value="UniProtKB-KW"/>
</dbReference>
<keyword evidence="1" id="KW-0233">DNA recombination</keyword>
<dbReference type="PANTHER" id="PTHR30349:SF91">
    <property type="entry name" value="INTA PROTEIN"/>
    <property type="match status" value="1"/>
</dbReference>
<accession>E6Q159</accession>
<evidence type="ECO:0000256" key="1">
    <source>
        <dbReference type="ARBA" id="ARBA00023172"/>
    </source>
</evidence>
<evidence type="ECO:0000259" key="2">
    <source>
        <dbReference type="PROSITE" id="PS51898"/>
    </source>
</evidence>
<dbReference type="AlphaFoldDB" id="E6Q159"/>
<dbReference type="Pfam" id="PF00589">
    <property type="entry name" value="Phage_integrase"/>
    <property type="match status" value="1"/>
</dbReference>
<organism evidence="3">
    <name type="scientific">mine drainage metagenome</name>
    <dbReference type="NCBI Taxonomy" id="410659"/>
    <lineage>
        <taxon>unclassified sequences</taxon>
        <taxon>metagenomes</taxon>
        <taxon>ecological metagenomes</taxon>
    </lineage>
</organism>
<dbReference type="InterPro" id="IPR011010">
    <property type="entry name" value="DNA_brk_join_enz"/>
</dbReference>
<dbReference type="GO" id="GO:0015074">
    <property type="term" value="P:DNA integration"/>
    <property type="evidence" value="ECO:0007669"/>
    <property type="project" value="InterPro"/>
</dbReference>
<dbReference type="PANTHER" id="PTHR30349">
    <property type="entry name" value="PHAGE INTEGRASE-RELATED"/>
    <property type="match status" value="1"/>
</dbReference>
<feature type="domain" description="Tyr recombinase" evidence="2">
    <location>
        <begin position="34"/>
        <end position="233"/>
    </location>
</feature>
<gene>
    <name evidence="3" type="ORF">CARN4_0268</name>
</gene>